<keyword id="KW-0903">Direct protein sequencing</keyword>
<protein>
    <submittedName>
        <fullName evidence="1">Sperm-activating peptide (Gly-3, Ser-5, Ile-9 SAP-I)</fullName>
    </submittedName>
</protein>
<organism evidence="1">
    <name type="scientific">Heterocentrotus mammillatus</name>
    <name type="common">Slate-pencil urchin</name>
    <dbReference type="NCBI Taxonomy" id="31180"/>
    <lineage>
        <taxon>Eukaryota</taxon>
        <taxon>Metazoa</taxon>
        <taxon>Echinodermata</taxon>
        <taxon>Eleutherozoa</taxon>
        <taxon>Echinozoa</taxon>
        <taxon>Echinoidea</taxon>
        <taxon>Euechinoidea</taxon>
        <taxon>Echinacea</taxon>
        <taxon>Camarodonta</taxon>
        <taxon>Echinidea</taxon>
        <taxon>Echinometridae</taxon>
        <taxon>Heterocentrotus</taxon>
    </lineage>
</organism>
<accession>Q7M4B9</accession>
<dbReference type="PIR" id="B60589">
    <property type="entry name" value="B60589"/>
</dbReference>
<reference evidence="1" key="1">
    <citation type="journal article" date="1989" name="Comp. Biochem. Physiol.">
        <title>A halogenated amino acid-containing sperm activating peptide and its related peptides isolated from the egg jelly of sea urchins, Tripneustes gratilla, Pseudoboletia maculata, Strongylocentrotus nudus, Echinometra mathaei and Heterocentrotus mammillatus.</title>
        <authorList>
            <person name="Yoshino K.I."/>
            <person name="Kajiura H."/>
            <person name="Nomura K."/>
            <person name="Takao T."/>
            <person name="Shimonishi Y."/>
            <person name="Kurita M."/>
            <person name="Yamaguchi M."/>
            <person name="Suzuki N."/>
        </authorList>
    </citation>
    <scope>PROTEIN SEQUENCE</scope>
</reference>
<evidence type="ECO:0000313" key="1">
    <source>
        <dbReference type="PIR" id="B60589"/>
    </source>
</evidence>
<name>Q7M4B9_HETMA</name>
<proteinExistence type="evidence at protein level"/>
<sequence length="10" mass="821">GFGLSGGGIG</sequence>